<dbReference type="Gene3D" id="2.120.10.80">
    <property type="entry name" value="Kelch-type beta propeller"/>
    <property type="match status" value="2"/>
</dbReference>
<dbReference type="InterPro" id="IPR015915">
    <property type="entry name" value="Kelch-typ_b-propeller"/>
</dbReference>
<dbReference type="Gene3D" id="1.25.40.420">
    <property type="match status" value="1"/>
</dbReference>
<sequence length="524" mass="58849">SDYFHGMFISGMKESRQASVSLMLIGAPELEALIHCCYTGTLVLGWDCIFEITCSALQFQFQPALSLCLGFLWQHIDLNSCLDVAAFAEAYMISDLLEAAEDFVLLHFHEVADTPKFQDLPAQKLLDLLEHDGLCAPSELAVFRAVVTWIEADPEERLPLAQGLMAGVRFPLMTFKEFREVRAVNLQMECSSDCSIELYGSALKEFGFGVSCPKVQHRVRHPKDALVLVGGDKLEDGLRCLGMVKEMEWRILGEMPEQARFRHGVSVFDGKVYVAGGCHYYATMFIATLHLVPVSHFHRYDPLKNSWERLADMLEKRSSFIMVVRRGILYAVGGDRDINTNMDTLSLFPVFCPLRCSYVQPLDQPLSGHAATVWEGEIFISGGFNCKYQCLVSMLLYHPERGTTYLADMAQDRALHCMEQLANRFYVAGGACSLNKFYTNQLSCESYDPVTDTWTTFTPLPQAHVGAASAVLEEKVYVLGGYCQEDYTEARMVHRYDPVTLRWESMGNLVGPVSDLRAFPLSGQ</sequence>
<reference evidence="4" key="1">
    <citation type="submission" date="2025-08" db="UniProtKB">
        <authorList>
            <consortium name="Ensembl"/>
        </authorList>
    </citation>
    <scope>IDENTIFICATION</scope>
</reference>
<dbReference type="InterPro" id="IPR017096">
    <property type="entry name" value="BTB-kelch_protein"/>
</dbReference>
<proteinExistence type="predicted"/>
<dbReference type="Ensembl" id="ENSAMXT00005022127.1">
    <property type="protein sequence ID" value="ENSAMXP00005020021.1"/>
    <property type="gene ID" value="ENSAMXG00005010353.1"/>
</dbReference>
<dbReference type="InterPro" id="IPR011705">
    <property type="entry name" value="BACK"/>
</dbReference>
<evidence type="ECO:0000256" key="2">
    <source>
        <dbReference type="ARBA" id="ARBA00022737"/>
    </source>
</evidence>
<evidence type="ECO:0000259" key="3">
    <source>
        <dbReference type="SMART" id="SM00875"/>
    </source>
</evidence>
<accession>A0A8B9JDM0</accession>
<feature type="domain" description="BACK" evidence="3">
    <location>
        <begin position="81"/>
        <end position="182"/>
    </location>
</feature>
<evidence type="ECO:0000313" key="4">
    <source>
        <dbReference type="Ensembl" id="ENSAMXP00005020021.1"/>
    </source>
</evidence>
<organism evidence="4 5">
    <name type="scientific">Astyanax mexicanus</name>
    <name type="common">Blind cave fish</name>
    <name type="synonym">Astyanax fasciatus mexicanus</name>
    <dbReference type="NCBI Taxonomy" id="7994"/>
    <lineage>
        <taxon>Eukaryota</taxon>
        <taxon>Metazoa</taxon>
        <taxon>Chordata</taxon>
        <taxon>Craniata</taxon>
        <taxon>Vertebrata</taxon>
        <taxon>Euteleostomi</taxon>
        <taxon>Actinopterygii</taxon>
        <taxon>Neopterygii</taxon>
        <taxon>Teleostei</taxon>
        <taxon>Ostariophysi</taxon>
        <taxon>Characiformes</taxon>
        <taxon>Characoidei</taxon>
        <taxon>Acestrorhamphidae</taxon>
        <taxon>Acestrorhamphinae</taxon>
        <taxon>Astyanax</taxon>
    </lineage>
</organism>
<dbReference type="SMART" id="SM00612">
    <property type="entry name" value="Kelch"/>
    <property type="match status" value="4"/>
</dbReference>
<dbReference type="InterPro" id="IPR011333">
    <property type="entry name" value="SKP1/BTB/POZ_sf"/>
</dbReference>
<evidence type="ECO:0000313" key="5">
    <source>
        <dbReference type="Proteomes" id="UP000694621"/>
    </source>
</evidence>
<protein>
    <submittedName>
        <fullName evidence="4">Si:ch211-63p21.8</fullName>
    </submittedName>
</protein>
<dbReference type="Proteomes" id="UP000694621">
    <property type="component" value="Unplaced"/>
</dbReference>
<dbReference type="SUPFAM" id="SSF117281">
    <property type="entry name" value="Kelch motif"/>
    <property type="match status" value="1"/>
</dbReference>
<dbReference type="Pfam" id="PF07707">
    <property type="entry name" value="BACK"/>
    <property type="match status" value="1"/>
</dbReference>
<dbReference type="Gene3D" id="3.30.710.10">
    <property type="entry name" value="Potassium Channel Kv1.1, Chain A"/>
    <property type="match status" value="1"/>
</dbReference>
<dbReference type="PANTHER" id="PTHR45632:SF14">
    <property type="entry name" value="KELCH-LIKE PROTEIN 33"/>
    <property type="match status" value="1"/>
</dbReference>
<keyword evidence="2" id="KW-0677">Repeat</keyword>
<dbReference type="SUPFAM" id="SSF54695">
    <property type="entry name" value="POZ domain"/>
    <property type="match status" value="1"/>
</dbReference>
<dbReference type="InterPro" id="IPR006652">
    <property type="entry name" value="Kelch_1"/>
</dbReference>
<evidence type="ECO:0000256" key="1">
    <source>
        <dbReference type="ARBA" id="ARBA00022441"/>
    </source>
</evidence>
<name>A0A8B9JDM0_ASTMX</name>
<dbReference type="PANTHER" id="PTHR45632">
    <property type="entry name" value="LD33804P"/>
    <property type="match status" value="1"/>
</dbReference>
<dbReference type="AlphaFoldDB" id="A0A8B9JDM0"/>
<dbReference type="SMART" id="SM00875">
    <property type="entry name" value="BACK"/>
    <property type="match status" value="1"/>
</dbReference>
<dbReference type="FunFam" id="1.25.40.420:FF:000001">
    <property type="entry name" value="Kelch-like family member 12"/>
    <property type="match status" value="1"/>
</dbReference>
<dbReference type="PIRSF" id="PIRSF037037">
    <property type="entry name" value="Kelch-like_protein_gigaxonin"/>
    <property type="match status" value="1"/>
</dbReference>
<dbReference type="Pfam" id="PF21536">
    <property type="entry name" value="BTB_KLHL33"/>
    <property type="match status" value="1"/>
</dbReference>
<keyword evidence="1" id="KW-0880">Kelch repeat</keyword>
<dbReference type="Pfam" id="PF01344">
    <property type="entry name" value="Kelch_1"/>
    <property type="match status" value="3"/>
</dbReference>